<dbReference type="OrthoDB" id="9803773at2"/>
<dbReference type="EC" id="2.7.7.101" evidence="12"/>
<comment type="similarity">
    <text evidence="12 13">Belongs to the DnaG primase family.</text>
</comment>
<dbReference type="SUPFAM" id="SSF57783">
    <property type="entry name" value="Zinc beta-ribbon"/>
    <property type="match status" value="1"/>
</dbReference>
<keyword evidence="10 12" id="KW-0238">DNA-binding</keyword>
<dbReference type="Gene3D" id="3.90.580.10">
    <property type="entry name" value="Zinc finger, CHC2-type domain"/>
    <property type="match status" value="1"/>
</dbReference>
<comment type="catalytic activity">
    <reaction evidence="12">
        <text>ssDNA + n NTP = ssDNA/pppN(pN)n-1 hybrid + (n-1) diphosphate.</text>
        <dbReference type="EC" id="2.7.7.101"/>
    </reaction>
</comment>
<dbReference type="Pfam" id="PF10410">
    <property type="entry name" value="DnaB_bind"/>
    <property type="match status" value="1"/>
</dbReference>
<dbReference type="SMART" id="SM00493">
    <property type="entry name" value="TOPRIM"/>
    <property type="match status" value="1"/>
</dbReference>
<keyword evidence="8 12" id="KW-0862">Zinc</keyword>
<dbReference type="Pfam" id="PF08275">
    <property type="entry name" value="DNAG_N"/>
    <property type="match status" value="1"/>
</dbReference>
<dbReference type="InterPro" id="IPR034151">
    <property type="entry name" value="TOPRIM_DnaG_bac"/>
</dbReference>
<dbReference type="GO" id="GO:0006269">
    <property type="term" value="P:DNA replication, synthesis of primer"/>
    <property type="evidence" value="ECO:0007669"/>
    <property type="project" value="UniProtKB-UniRule"/>
</dbReference>
<evidence type="ECO:0000313" key="17">
    <source>
        <dbReference type="Proteomes" id="UP000190890"/>
    </source>
</evidence>
<keyword evidence="5 12" id="KW-0235">DNA replication</keyword>
<evidence type="ECO:0000256" key="9">
    <source>
        <dbReference type="ARBA" id="ARBA00022842"/>
    </source>
</evidence>
<dbReference type="InterPro" id="IPR019475">
    <property type="entry name" value="DNA_primase_DnaB-bd"/>
</dbReference>
<keyword evidence="7 12" id="KW-0863">Zinc-finger</keyword>
<evidence type="ECO:0000259" key="15">
    <source>
        <dbReference type="PROSITE" id="PS50880"/>
    </source>
</evidence>
<dbReference type="FunFam" id="3.90.580.10:FF:000001">
    <property type="entry name" value="DNA primase"/>
    <property type="match status" value="1"/>
</dbReference>
<dbReference type="PROSITE" id="PS50880">
    <property type="entry name" value="TOPRIM"/>
    <property type="match status" value="1"/>
</dbReference>
<dbReference type="SUPFAM" id="SSF56731">
    <property type="entry name" value="DNA primase core"/>
    <property type="match status" value="1"/>
</dbReference>
<dbReference type="InterPro" id="IPR013264">
    <property type="entry name" value="DNAG_N"/>
</dbReference>
<dbReference type="GO" id="GO:0005737">
    <property type="term" value="C:cytoplasm"/>
    <property type="evidence" value="ECO:0007669"/>
    <property type="project" value="TreeGrafter"/>
</dbReference>
<reference evidence="16 17" key="1">
    <citation type="submission" date="2016-05" db="EMBL/GenBank/DDBJ databases">
        <title>Microbial solvent formation.</title>
        <authorList>
            <person name="Poehlein A."/>
            <person name="Montoya Solano J.D."/>
            <person name="Flitsch S."/>
            <person name="Krabben P."/>
            <person name="Duerre P."/>
            <person name="Daniel R."/>
        </authorList>
    </citation>
    <scope>NUCLEOTIDE SEQUENCE [LARGE SCALE GENOMIC DNA]</scope>
    <source>
        <strain evidence="16 17">DSM 2619</strain>
    </source>
</reference>
<evidence type="ECO:0000256" key="14">
    <source>
        <dbReference type="PIRSR" id="PIRSR002811-1"/>
    </source>
</evidence>
<protein>
    <recommendedName>
        <fullName evidence="12 13">DNA primase</fullName>
        <ecNumber evidence="12">2.7.7.101</ecNumber>
    </recommendedName>
</protein>
<dbReference type="InterPro" id="IPR036977">
    <property type="entry name" value="DNA_primase_Znf_CHC2"/>
</dbReference>
<keyword evidence="2 12" id="KW-0639">Primosome</keyword>
<feature type="zinc finger region" description="CHC2-type" evidence="12 14">
    <location>
        <begin position="38"/>
        <end position="62"/>
    </location>
</feature>
<dbReference type="PIRSF" id="PIRSF002811">
    <property type="entry name" value="DnaG"/>
    <property type="match status" value="1"/>
</dbReference>
<keyword evidence="6 12" id="KW-0479">Metal-binding</keyword>
<sequence length="594" mass="68220">MQIPEEVIEKIKEQNDIVDIISENVRLKKSGKNYMGLCPFHNDKSPSFSVSSEKQIYKCFSCGEAGNVLTFIMKYKKFTFLEAAKYLADKASIPLQIEGQDNSRVSKKKELLYKINVDAARYYFANLQSFKTAKGYFLKRGMREDTIKRFGLGYAHDSWKGIINFLRTKGYKDDLLLEAGLISKNEKTGNIYDRFRNRVMFPVFDVKGKVIGFGGRVLDDSKPKYLNSPETMIFQKGINLYGLNFAVKNGLEEDYVIIVEGYMDLIALHQYGITNAVASLGTALTVNQARLLKRYVSKVMISYDADLAGQTATLRGLEILRNAGFDVKVLTVPEGKDPDEFVRNNGKEAFLRLTKEALPLIEYKIKKVADGINLKDGNDLVKYGEKFADILVDLNPVEKDVYIKKISEETSIKEQALYDLLSQEMAKKQKEDNFMNKKEYTGTKLYVEPGYLKAERALLKLMLKDEFHEELKSVINLGDFIIEPHNKIYSLILQGKKADTNNIISYVENRCNDIESSKELIKIKEHEVLAVTDKDRLIKDYIKEIRSFKLKLEIEDLRKMQNRFEQKGEIEESIRIAMELTKLSDMLKKVEREV</sequence>
<evidence type="ECO:0000256" key="7">
    <source>
        <dbReference type="ARBA" id="ARBA00022771"/>
    </source>
</evidence>
<evidence type="ECO:0000256" key="5">
    <source>
        <dbReference type="ARBA" id="ARBA00022705"/>
    </source>
</evidence>
<dbReference type="PANTHER" id="PTHR30313">
    <property type="entry name" value="DNA PRIMASE"/>
    <property type="match status" value="1"/>
</dbReference>
<proteinExistence type="inferred from homology"/>
<dbReference type="InterPro" id="IPR002694">
    <property type="entry name" value="Znf_CHC2"/>
</dbReference>
<dbReference type="InterPro" id="IPR050219">
    <property type="entry name" value="DnaG_primase"/>
</dbReference>
<gene>
    <name evidence="16" type="primary">dnaG_2</name>
    <name evidence="12" type="synonym">dnaG</name>
    <name evidence="16" type="ORF">CLPUN_35430</name>
</gene>
<dbReference type="Gene3D" id="1.10.860.10">
    <property type="entry name" value="DNAb Helicase, Chain A"/>
    <property type="match status" value="1"/>
</dbReference>
<evidence type="ECO:0000256" key="13">
    <source>
        <dbReference type="PIRNR" id="PIRNR002811"/>
    </source>
</evidence>
<dbReference type="RefSeq" id="WP_077848560.1">
    <property type="nucleotide sequence ID" value="NZ_LZZM01000190.1"/>
</dbReference>
<dbReference type="Gene3D" id="3.40.1360.10">
    <property type="match status" value="1"/>
</dbReference>
<keyword evidence="11 12" id="KW-0804">Transcription</keyword>
<evidence type="ECO:0000313" key="16">
    <source>
        <dbReference type="EMBL" id="OOM75106.1"/>
    </source>
</evidence>
<dbReference type="EMBL" id="LZZM01000190">
    <property type="protein sequence ID" value="OOM75106.1"/>
    <property type="molecule type" value="Genomic_DNA"/>
</dbReference>
<keyword evidence="3 12" id="KW-0808">Transferase</keyword>
<evidence type="ECO:0000256" key="12">
    <source>
        <dbReference type="HAMAP-Rule" id="MF_00974"/>
    </source>
</evidence>
<comment type="domain">
    <text evidence="12">Contains an N-terminal zinc-binding domain, a central core domain that contains the primase activity, and a C-terminal DnaB-binding domain.</text>
</comment>
<evidence type="ECO:0000256" key="2">
    <source>
        <dbReference type="ARBA" id="ARBA00022515"/>
    </source>
</evidence>
<evidence type="ECO:0000256" key="1">
    <source>
        <dbReference type="ARBA" id="ARBA00022478"/>
    </source>
</evidence>
<dbReference type="Pfam" id="PF01807">
    <property type="entry name" value="Zn_ribbon_DnaG"/>
    <property type="match status" value="1"/>
</dbReference>
<keyword evidence="9" id="KW-0460">Magnesium</keyword>
<keyword evidence="1 12" id="KW-0240">DNA-directed RNA polymerase</keyword>
<dbReference type="GO" id="GO:1990077">
    <property type="term" value="C:primosome complex"/>
    <property type="evidence" value="ECO:0007669"/>
    <property type="project" value="UniProtKB-KW"/>
</dbReference>
<dbReference type="STRING" id="29367.CLPUN_35430"/>
<dbReference type="GO" id="GO:0000428">
    <property type="term" value="C:DNA-directed RNA polymerase complex"/>
    <property type="evidence" value="ECO:0007669"/>
    <property type="project" value="UniProtKB-KW"/>
</dbReference>
<evidence type="ECO:0000256" key="8">
    <source>
        <dbReference type="ARBA" id="ARBA00022833"/>
    </source>
</evidence>
<comment type="caution">
    <text evidence="16">The sequence shown here is derived from an EMBL/GenBank/DDBJ whole genome shotgun (WGS) entry which is preliminary data.</text>
</comment>
<feature type="domain" description="Toprim" evidence="15">
    <location>
        <begin position="254"/>
        <end position="335"/>
    </location>
</feature>
<comment type="cofactor">
    <cofactor evidence="12 13 14">
        <name>Zn(2+)</name>
        <dbReference type="ChEBI" id="CHEBI:29105"/>
    </cofactor>
    <text evidence="12 13 14">Binds 1 zinc ion per monomer.</text>
</comment>
<dbReference type="AlphaFoldDB" id="A0A1S8TBK1"/>
<dbReference type="GO" id="GO:0008270">
    <property type="term" value="F:zinc ion binding"/>
    <property type="evidence" value="ECO:0007669"/>
    <property type="project" value="UniProtKB-UniRule"/>
</dbReference>
<keyword evidence="4 12" id="KW-0548">Nucleotidyltransferase</keyword>
<dbReference type="PANTHER" id="PTHR30313:SF2">
    <property type="entry name" value="DNA PRIMASE"/>
    <property type="match status" value="1"/>
</dbReference>
<dbReference type="InterPro" id="IPR016136">
    <property type="entry name" value="DNA_helicase_N/primase_C"/>
</dbReference>
<dbReference type="Pfam" id="PF13155">
    <property type="entry name" value="Toprim_2"/>
    <property type="match status" value="1"/>
</dbReference>
<dbReference type="Gene3D" id="3.90.980.10">
    <property type="entry name" value="DNA primase, catalytic core, N-terminal domain"/>
    <property type="match status" value="1"/>
</dbReference>
<organism evidence="16 17">
    <name type="scientific">Clostridium puniceum</name>
    <dbReference type="NCBI Taxonomy" id="29367"/>
    <lineage>
        <taxon>Bacteria</taxon>
        <taxon>Bacillati</taxon>
        <taxon>Bacillota</taxon>
        <taxon>Clostridia</taxon>
        <taxon>Eubacteriales</taxon>
        <taxon>Clostridiaceae</taxon>
        <taxon>Clostridium</taxon>
    </lineage>
</organism>
<dbReference type="FunFam" id="3.40.1360.10:FF:000002">
    <property type="entry name" value="DNA primase"/>
    <property type="match status" value="1"/>
</dbReference>
<dbReference type="NCBIfam" id="TIGR01391">
    <property type="entry name" value="dnaG"/>
    <property type="match status" value="1"/>
</dbReference>
<dbReference type="SMART" id="SM00400">
    <property type="entry name" value="ZnF_CHCC"/>
    <property type="match status" value="1"/>
</dbReference>
<dbReference type="HAMAP" id="MF_00974">
    <property type="entry name" value="DNA_primase_DnaG"/>
    <property type="match status" value="1"/>
</dbReference>
<evidence type="ECO:0000256" key="6">
    <source>
        <dbReference type="ARBA" id="ARBA00022723"/>
    </source>
</evidence>
<dbReference type="FunFam" id="3.90.980.10:FF:000001">
    <property type="entry name" value="DNA primase"/>
    <property type="match status" value="1"/>
</dbReference>
<evidence type="ECO:0000256" key="4">
    <source>
        <dbReference type="ARBA" id="ARBA00022695"/>
    </source>
</evidence>
<dbReference type="InterPro" id="IPR006171">
    <property type="entry name" value="TOPRIM_dom"/>
</dbReference>
<evidence type="ECO:0000256" key="3">
    <source>
        <dbReference type="ARBA" id="ARBA00022679"/>
    </source>
</evidence>
<dbReference type="InterPro" id="IPR030846">
    <property type="entry name" value="DnaG_bac"/>
</dbReference>
<dbReference type="Proteomes" id="UP000190890">
    <property type="component" value="Unassembled WGS sequence"/>
</dbReference>
<keyword evidence="17" id="KW-1185">Reference proteome</keyword>
<dbReference type="GO" id="GO:0003677">
    <property type="term" value="F:DNA binding"/>
    <property type="evidence" value="ECO:0007669"/>
    <property type="project" value="UniProtKB-KW"/>
</dbReference>
<accession>A0A1S8TBK1</accession>
<comment type="function">
    <text evidence="12 13">RNA polymerase that catalyzes the synthesis of short RNA molecules used as primers for DNA polymerase during DNA replication.</text>
</comment>
<dbReference type="GO" id="GO:0003899">
    <property type="term" value="F:DNA-directed RNA polymerase activity"/>
    <property type="evidence" value="ECO:0007669"/>
    <property type="project" value="UniProtKB-UniRule"/>
</dbReference>
<dbReference type="CDD" id="cd03364">
    <property type="entry name" value="TOPRIM_DnaG_primases"/>
    <property type="match status" value="1"/>
</dbReference>
<dbReference type="InterPro" id="IPR006295">
    <property type="entry name" value="DNA_primase_DnaG"/>
</dbReference>
<evidence type="ECO:0000256" key="10">
    <source>
        <dbReference type="ARBA" id="ARBA00023125"/>
    </source>
</evidence>
<comment type="subunit">
    <text evidence="12">Monomer. Interacts with DnaB.</text>
</comment>
<name>A0A1S8TBK1_9CLOT</name>
<evidence type="ECO:0000256" key="11">
    <source>
        <dbReference type="ARBA" id="ARBA00023163"/>
    </source>
</evidence>
<dbReference type="InterPro" id="IPR037068">
    <property type="entry name" value="DNA_primase_core_N_sf"/>
</dbReference>